<dbReference type="PROSITE" id="PS51186">
    <property type="entry name" value="GNAT"/>
    <property type="match status" value="1"/>
</dbReference>
<sequence>MKILETERLILRRQTVEDAAFMLELWNDPSWIQNISDFGVRTVEEARNRIASGAIEQYAKWGYGFYLTELKDGGIPIGICGFAKRDFLEDPDVGFAFLPRYWGKGYAYEAASAVMEYGKSVLGFTRIAAFTSEENEASGKLLEKLGLQFEQLIPYPGGDERVRLYSVSV</sequence>
<dbReference type="PANTHER" id="PTHR43792:SF1">
    <property type="entry name" value="N-ACETYLTRANSFERASE DOMAIN-CONTAINING PROTEIN"/>
    <property type="match status" value="1"/>
</dbReference>
<dbReference type="RefSeq" id="WP_038084425.1">
    <property type="nucleotide sequence ID" value="NZ_JMIR01000003.1"/>
</dbReference>
<dbReference type="EMBL" id="JMIR01000003">
    <property type="protein sequence ID" value="KEO84558.1"/>
    <property type="molecule type" value="Genomic_DNA"/>
</dbReference>
<evidence type="ECO:0000313" key="3">
    <source>
        <dbReference type="Proteomes" id="UP000027931"/>
    </source>
</evidence>
<dbReference type="STRING" id="1157490.EL26_03300"/>
<dbReference type="PANTHER" id="PTHR43792">
    <property type="entry name" value="GNAT FAMILY, PUTATIVE (AFU_ORTHOLOGUE AFUA_3G00765)-RELATED-RELATED"/>
    <property type="match status" value="1"/>
</dbReference>
<keyword evidence="2" id="KW-0808">Transferase</keyword>
<feature type="domain" description="N-acetyltransferase" evidence="1">
    <location>
        <begin position="9"/>
        <end position="169"/>
    </location>
</feature>
<dbReference type="Gene3D" id="3.40.630.30">
    <property type="match status" value="1"/>
</dbReference>
<evidence type="ECO:0000259" key="1">
    <source>
        <dbReference type="PROSITE" id="PS51186"/>
    </source>
</evidence>
<keyword evidence="3" id="KW-1185">Reference proteome</keyword>
<comment type="caution">
    <text evidence="2">The sequence shown here is derived from an EMBL/GenBank/DDBJ whole genome shotgun (WGS) entry which is preliminary data.</text>
</comment>
<dbReference type="SUPFAM" id="SSF55729">
    <property type="entry name" value="Acyl-CoA N-acyltransferases (Nat)"/>
    <property type="match status" value="1"/>
</dbReference>
<dbReference type="InterPro" id="IPR000182">
    <property type="entry name" value="GNAT_dom"/>
</dbReference>
<name>A0A074LWU1_9BACL</name>
<dbReference type="InterPro" id="IPR016181">
    <property type="entry name" value="Acyl_CoA_acyltransferase"/>
</dbReference>
<dbReference type="eggNOG" id="COG1670">
    <property type="taxonomic scope" value="Bacteria"/>
</dbReference>
<proteinExistence type="predicted"/>
<dbReference type="InterPro" id="IPR051531">
    <property type="entry name" value="N-acetyltransferase"/>
</dbReference>
<dbReference type="Proteomes" id="UP000027931">
    <property type="component" value="Unassembled WGS sequence"/>
</dbReference>
<dbReference type="GO" id="GO:0016747">
    <property type="term" value="F:acyltransferase activity, transferring groups other than amino-acyl groups"/>
    <property type="evidence" value="ECO:0007669"/>
    <property type="project" value="InterPro"/>
</dbReference>
<dbReference type="AlphaFoldDB" id="A0A074LWU1"/>
<dbReference type="OrthoDB" id="9798081at2"/>
<evidence type="ECO:0000313" key="2">
    <source>
        <dbReference type="EMBL" id="KEO84558.1"/>
    </source>
</evidence>
<reference evidence="2 3" key="1">
    <citation type="journal article" date="2013" name="Int. J. Syst. Evol. Microbiol.">
        <title>Tumebacillus flagellatus sp. nov., an alpha-amylase/pullulanase-producing bacterium isolated from cassava wastewater.</title>
        <authorList>
            <person name="Wang Q."/>
            <person name="Xie N."/>
            <person name="Qin Y."/>
            <person name="Shen N."/>
            <person name="Zhu J."/>
            <person name="Mi H."/>
            <person name="Huang R."/>
        </authorList>
    </citation>
    <scope>NUCLEOTIDE SEQUENCE [LARGE SCALE GENOMIC DNA]</scope>
    <source>
        <strain evidence="2 3">GST4</strain>
    </source>
</reference>
<accession>A0A074LWU1</accession>
<gene>
    <name evidence="2" type="ORF">EL26_03300</name>
</gene>
<dbReference type="Pfam" id="PF13302">
    <property type="entry name" value="Acetyltransf_3"/>
    <property type="match status" value="1"/>
</dbReference>
<protein>
    <submittedName>
        <fullName evidence="2">GCN5 family acetyltransferase</fullName>
    </submittedName>
</protein>
<organism evidence="2 3">
    <name type="scientific">Tumebacillus flagellatus</name>
    <dbReference type="NCBI Taxonomy" id="1157490"/>
    <lineage>
        <taxon>Bacteria</taxon>
        <taxon>Bacillati</taxon>
        <taxon>Bacillota</taxon>
        <taxon>Bacilli</taxon>
        <taxon>Bacillales</taxon>
        <taxon>Alicyclobacillaceae</taxon>
        <taxon>Tumebacillus</taxon>
    </lineage>
</organism>